<dbReference type="EMBL" id="RAHC01000008">
    <property type="protein sequence ID" value="RUP76374.1"/>
    <property type="molecule type" value="Genomic_DNA"/>
</dbReference>
<evidence type="ECO:0000256" key="11">
    <source>
        <dbReference type="ARBA" id="ARBA00023136"/>
    </source>
</evidence>
<dbReference type="Proteomes" id="UP000274545">
    <property type="component" value="Unassembled WGS sequence"/>
</dbReference>
<dbReference type="Pfam" id="PF02378">
    <property type="entry name" value="PTS_EIIC"/>
    <property type="match status" value="1"/>
</dbReference>
<evidence type="ECO:0000256" key="3">
    <source>
        <dbReference type="ARBA" id="ARBA00022475"/>
    </source>
</evidence>
<evidence type="ECO:0000256" key="4">
    <source>
        <dbReference type="ARBA" id="ARBA00022553"/>
    </source>
</evidence>
<keyword evidence="7" id="KW-0598">Phosphotransferase system</keyword>
<dbReference type="PANTHER" id="PTHR30505">
    <property type="entry name" value="FRUCTOSE-LIKE PERMEASE"/>
    <property type="match status" value="1"/>
</dbReference>
<feature type="transmembrane region" description="Helical" evidence="12">
    <location>
        <begin position="534"/>
        <end position="552"/>
    </location>
</feature>
<feature type="transmembrane region" description="Helical" evidence="12">
    <location>
        <begin position="647"/>
        <end position="674"/>
    </location>
</feature>
<dbReference type="InterPro" id="IPR036095">
    <property type="entry name" value="PTS_EIIB-like_sf"/>
</dbReference>
<dbReference type="NCBIfam" id="TIGR00829">
    <property type="entry name" value="FRU"/>
    <property type="match status" value="1"/>
</dbReference>
<dbReference type="InterPro" id="IPR003501">
    <property type="entry name" value="PTS_EIIB_2/3"/>
</dbReference>
<dbReference type="PANTHER" id="PTHR30505:SF0">
    <property type="entry name" value="FRUCTOSE-LIKE PTS SYSTEM EIIBC COMPONENT-RELATED"/>
    <property type="match status" value="1"/>
</dbReference>
<feature type="domain" description="PTS EIIC type-2" evidence="15">
    <location>
        <begin position="289"/>
        <end position="673"/>
    </location>
</feature>
<dbReference type="PROSITE" id="PS51094">
    <property type="entry name" value="PTS_EIIA_TYPE_2"/>
    <property type="match status" value="1"/>
</dbReference>
<keyword evidence="4" id="KW-0597">Phosphoprotein</keyword>
<dbReference type="GO" id="GO:0090563">
    <property type="term" value="F:protein-phosphocysteine-sugar phosphotransferase activity"/>
    <property type="evidence" value="ECO:0007669"/>
    <property type="project" value="TreeGrafter"/>
</dbReference>
<keyword evidence="2" id="KW-0813">Transport</keyword>
<proteinExistence type="predicted"/>
<evidence type="ECO:0000256" key="5">
    <source>
        <dbReference type="ARBA" id="ARBA00022597"/>
    </source>
</evidence>
<keyword evidence="10 12" id="KW-1133">Transmembrane helix</keyword>
<feature type="transmembrane region" description="Helical" evidence="12">
    <location>
        <begin position="402"/>
        <end position="424"/>
    </location>
</feature>
<evidence type="ECO:0000256" key="8">
    <source>
        <dbReference type="ARBA" id="ARBA00022692"/>
    </source>
</evidence>
<dbReference type="NCBIfam" id="TIGR00848">
    <property type="entry name" value="fruA"/>
    <property type="match status" value="1"/>
</dbReference>
<evidence type="ECO:0000259" key="15">
    <source>
        <dbReference type="PROSITE" id="PS51104"/>
    </source>
</evidence>
<evidence type="ECO:0000313" key="16">
    <source>
        <dbReference type="EMBL" id="RUP76374.1"/>
    </source>
</evidence>
<evidence type="ECO:0000259" key="13">
    <source>
        <dbReference type="PROSITE" id="PS51094"/>
    </source>
</evidence>
<feature type="domain" description="PTS EIIB type-2" evidence="14">
    <location>
        <begin position="165"/>
        <end position="261"/>
    </location>
</feature>
<feature type="transmembrane region" description="Helical" evidence="12">
    <location>
        <begin position="601"/>
        <end position="627"/>
    </location>
</feature>
<dbReference type="CDD" id="cd05569">
    <property type="entry name" value="PTS_IIB_fructose"/>
    <property type="match status" value="1"/>
</dbReference>
<dbReference type="InterPro" id="IPR003353">
    <property type="entry name" value="PTS_IIB_fruc"/>
</dbReference>
<feature type="transmembrane region" description="Helical" evidence="12">
    <location>
        <begin position="300"/>
        <end position="317"/>
    </location>
</feature>
<keyword evidence="11 12" id="KW-0472">Membrane</keyword>
<dbReference type="Pfam" id="PF00359">
    <property type="entry name" value="PTS_EIIA_2"/>
    <property type="match status" value="1"/>
</dbReference>
<dbReference type="Gene3D" id="3.40.930.10">
    <property type="entry name" value="Mannitol-specific EII, Chain A"/>
    <property type="match status" value="1"/>
</dbReference>
<keyword evidence="9" id="KW-0418">Kinase</keyword>
<dbReference type="PROSITE" id="PS51099">
    <property type="entry name" value="PTS_EIIB_TYPE_2"/>
    <property type="match status" value="1"/>
</dbReference>
<keyword evidence="8 12" id="KW-0812">Transmembrane</keyword>
<dbReference type="SUPFAM" id="SSF55804">
    <property type="entry name" value="Phoshotransferase/anion transport protein"/>
    <property type="match status" value="1"/>
</dbReference>
<dbReference type="InterPro" id="IPR004715">
    <property type="entry name" value="PTS_IIA_fruc"/>
</dbReference>
<comment type="caution">
    <text evidence="16">The sequence shown here is derived from an EMBL/GenBank/DDBJ whole genome shotgun (WGS) entry which is preliminary data.</text>
</comment>
<feature type="transmembrane region" description="Helical" evidence="12">
    <location>
        <begin position="444"/>
        <end position="467"/>
    </location>
</feature>
<dbReference type="AlphaFoldDB" id="A0A3S0SDR7"/>
<dbReference type="PROSITE" id="PS51104">
    <property type="entry name" value="PTS_EIIC_TYPE_2"/>
    <property type="match status" value="1"/>
</dbReference>
<keyword evidence="5" id="KW-0762">Sugar transport</keyword>
<name>A0A3S0SDR7_9MOLU</name>
<organism evidence="16 17">
    <name type="scientific">Spiroplasma poulsonii</name>
    <dbReference type="NCBI Taxonomy" id="2138"/>
    <lineage>
        <taxon>Bacteria</taxon>
        <taxon>Bacillati</taxon>
        <taxon>Mycoplasmatota</taxon>
        <taxon>Mollicutes</taxon>
        <taxon>Entomoplasmatales</taxon>
        <taxon>Spiroplasmataceae</taxon>
        <taxon>Spiroplasma</taxon>
    </lineage>
</organism>
<dbReference type="Gene3D" id="3.40.50.2300">
    <property type="match status" value="1"/>
</dbReference>
<evidence type="ECO:0000256" key="1">
    <source>
        <dbReference type="ARBA" id="ARBA00004429"/>
    </source>
</evidence>
<dbReference type="SUPFAM" id="SSF52794">
    <property type="entry name" value="PTS system IIB component-like"/>
    <property type="match status" value="1"/>
</dbReference>
<dbReference type="InterPro" id="IPR006327">
    <property type="entry name" value="PTS_IIC_fruc"/>
</dbReference>
<accession>A0A3S0SDR7</accession>
<dbReference type="GO" id="GO:0022877">
    <property type="term" value="F:protein-N(PI)-phosphohistidine-fructose phosphotransferase system transporter activity"/>
    <property type="evidence" value="ECO:0007669"/>
    <property type="project" value="InterPro"/>
</dbReference>
<dbReference type="InterPro" id="IPR013011">
    <property type="entry name" value="PTS_EIIB_2"/>
</dbReference>
<reference evidence="16 17" key="1">
    <citation type="journal article" date="2019" name="Genome Biol. Evol.">
        <title>Toxin and genome evolution in a Drosophila defensive symbiosis.</title>
        <authorList>
            <person name="Ballinger M.J."/>
            <person name="Gawryluk R.M."/>
            <person name="Perlman S.J."/>
        </authorList>
    </citation>
    <scope>NUCLEOTIDE SEQUENCE [LARGE SCALE GENOMIC DNA]</scope>
    <source>
        <strain evidence="17">sNeo</strain>
    </source>
</reference>
<gene>
    <name evidence="16" type="ORF">D6D54_06040</name>
</gene>
<dbReference type="GO" id="GO:0005351">
    <property type="term" value="F:carbohydrate:proton symporter activity"/>
    <property type="evidence" value="ECO:0007669"/>
    <property type="project" value="InterPro"/>
</dbReference>
<dbReference type="InterPro" id="IPR016152">
    <property type="entry name" value="PTrfase/Anion_transptr"/>
</dbReference>
<dbReference type="CDD" id="cd00211">
    <property type="entry name" value="PTS_IIA_fru"/>
    <property type="match status" value="1"/>
</dbReference>
<dbReference type="InterPro" id="IPR013014">
    <property type="entry name" value="PTS_EIIC_2"/>
</dbReference>
<sequence length="688" mass="72635">MKIIDYFTKTTTFLKTAVKDQTAVFETLAGALENSKIVTDKGQLINALEKRETEGPTGVGDGLAIPHCSSSSVTKPAIAIMTLKKAVNWQSLDQKPVDVIFMITTPEKEGEQHLQALAQLASFLGKSEVVVKIRAAKSFADIIAAFVEPAAENKTEPNSNGYYDVVGITACPTGIAHTFMAKEKMEEAAKAMGLTIKVETQGRGGNENVLTATDIANAKAVILGIDKKITGMDRMNGVSYLETSTKDVIYHGQEVINDALVGKRLTVGKVSKSGADEVGELSLKNFKDVTKNLLGGVSRMLPFVVAGGIILGIGFLLDSGNTGGNFGITRDIAAWFSGLGKVIFGMMVPILGAYVCYSIVGPQGLLPGMTAGLIANAPGMLYDSSTKTGWANTWGRLFPDSISNFNSGFFGALIGGYLVAFVVYGCQKGFARFHPSVRGVRDIVLIPVLTALAAGVLMFGLNIPLGYLNYGLGEGLKAIADYNLSALIGIIIGLMMAADMGGPINKAAYVFGTLTIDATQNVYAGIRSTNGGTVFMAAAMLTGMVPPLALALCTRMFKKYWTKKDVEQGNTNWFLAACFITEGAIPFAASDPKRTIPSIMVGSAVSGAIVSGFGVTLAAPHGGLFVFPLLQIQDNGKNWFTISNHGASIGVAVLISVVALIIGSFISALLLGFWRMHALKAKKITLAS</sequence>
<dbReference type="NCBIfam" id="TIGR01427">
    <property type="entry name" value="PTS_IIC_fructo"/>
    <property type="match status" value="1"/>
</dbReference>
<protein>
    <submittedName>
        <fullName evidence="16">PTS fructose transporter subunit IIABC</fullName>
    </submittedName>
</protein>
<feature type="transmembrane region" description="Helical" evidence="12">
    <location>
        <begin position="479"/>
        <end position="498"/>
    </location>
</feature>
<keyword evidence="3" id="KW-1003">Cell membrane</keyword>
<dbReference type="GO" id="GO:0009401">
    <property type="term" value="P:phosphoenolpyruvate-dependent sugar phosphotransferase system"/>
    <property type="evidence" value="ECO:0007669"/>
    <property type="project" value="UniProtKB-KW"/>
</dbReference>
<keyword evidence="6" id="KW-0808">Transferase</keyword>
<dbReference type="InterPro" id="IPR050864">
    <property type="entry name" value="Bacterial_PTS_Sugar_Transport"/>
</dbReference>
<feature type="domain" description="PTS EIIA type-2" evidence="13">
    <location>
        <begin position="5"/>
        <end position="149"/>
    </location>
</feature>
<evidence type="ECO:0000256" key="2">
    <source>
        <dbReference type="ARBA" id="ARBA00022448"/>
    </source>
</evidence>
<comment type="subcellular location">
    <subcellularLocation>
        <location evidence="1">Cell inner membrane</location>
        <topology evidence="1">Multi-pass membrane protein</topology>
    </subcellularLocation>
</comment>
<dbReference type="GO" id="GO:0005886">
    <property type="term" value="C:plasma membrane"/>
    <property type="evidence" value="ECO:0007669"/>
    <property type="project" value="UniProtKB-SubCell"/>
</dbReference>
<dbReference type="RefSeq" id="WP_127093142.1">
    <property type="nucleotide sequence ID" value="NZ_RAHC01000008.1"/>
</dbReference>
<dbReference type="InterPro" id="IPR002178">
    <property type="entry name" value="PTS_EIIA_type-2_dom"/>
</dbReference>
<evidence type="ECO:0000256" key="9">
    <source>
        <dbReference type="ARBA" id="ARBA00022777"/>
    </source>
</evidence>
<dbReference type="GO" id="GO:0016301">
    <property type="term" value="F:kinase activity"/>
    <property type="evidence" value="ECO:0007669"/>
    <property type="project" value="UniProtKB-KW"/>
</dbReference>
<dbReference type="Pfam" id="PF02302">
    <property type="entry name" value="PTS_IIB"/>
    <property type="match status" value="1"/>
</dbReference>
<evidence type="ECO:0000256" key="7">
    <source>
        <dbReference type="ARBA" id="ARBA00022683"/>
    </source>
</evidence>
<evidence type="ECO:0000256" key="10">
    <source>
        <dbReference type="ARBA" id="ARBA00022989"/>
    </source>
</evidence>
<feature type="transmembrane region" description="Helical" evidence="12">
    <location>
        <begin position="332"/>
        <end position="357"/>
    </location>
</feature>
<evidence type="ECO:0000259" key="14">
    <source>
        <dbReference type="PROSITE" id="PS51099"/>
    </source>
</evidence>
<evidence type="ECO:0000313" key="17">
    <source>
        <dbReference type="Proteomes" id="UP000274545"/>
    </source>
</evidence>
<evidence type="ECO:0000256" key="12">
    <source>
        <dbReference type="SAM" id="Phobius"/>
    </source>
</evidence>
<dbReference type="InterPro" id="IPR003352">
    <property type="entry name" value="PTS_EIIC"/>
</dbReference>
<evidence type="ECO:0000256" key="6">
    <source>
        <dbReference type="ARBA" id="ARBA00022679"/>
    </source>
</evidence>